<comment type="caution">
    <text evidence="2">The sequence shown here is derived from an EMBL/GenBank/DDBJ whole genome shotgun (WGS) entry which is preliminary data.</text>
</comment>
<evidence type="ECO:0008006" key="4">
    <source>
        <dbReference type="Google" id="ProtNLM"/>
    </source>
</evidence>
<sequence length="123" mass="13371">MNYLHVEARGGGINWRTLGVLCNSGVAASITLVVNVFCGVKIMKKLGASNQIAQKTRQLQLQLFRALLVQFFVPFILCFIPFSIIVALPLTGIRLGETGNIIANAVSIFPALDAFMVMCMVGR</sequence>
<keyword evidence="1" id="KW-0812">Transmembrane</keyword>
<feature type="transmembrane region" description="Helical" evidence="1">
    <location>
        <begin position="18"/>
        <end position="42"/>
    </location>
</feature>
<feature type="non-terminal residue" evidence="2">
    <location>
        <position position="123"/>
    </location>
</feature>
<keyword evidence="1" id="KW-0472">Membrane</keyword>
<dbReference type="SUPFAM" id="SSF81321">
    <property type="entry name" value="Family A G protein-coupled receptor-like"/>
    <property type="match status" value="1"/>
</dbReference>
<evidence type="ECO:0000313" key="2">
    <source>
        <dbReference type="EMBL" id="GMS93618.1"/>
    </source>
</evidence>
<dbReference type="PANTHER" id="PTHR22943:SF248">
    <property type="entry name" value="SEVEN TM RECEPTOR"/>
    <property type="match status" value="1"/>
</dbReference>
<dbReference type="Pfam" id="PF10326">
    <property type="entry name" value="7TM_GPCR_Str"/>
    <property type="match status" value="1"/>
</dbReference>
<dbReference type="PANTHER" id="PTHR22943">
    <property type="entry name" value="7-TRANSMEMBRANE DOMAIN RECEPTOR C.ELEGANS"/>
    <property type="match status" value="1"/>
</dbReference>
<evidence type="ECO:0000313" key="3">
    <source>
        <dbReference type="Proteomes" id="UP001432027"/>
    </source>
</evidence>
<proteinExistence type="predicted"/>
<organism evidence="2 3">
    <name type="scientific">Pristionchus entomophagus</name>
    <dbReference type="NCBI Taxonomy" id="358040"/>
    <lineage>
        <taxon>Eukaryota</taxon>
        <taxon>Metazoa</taxon>
        <taxon>Ecdysozoa</taxon>
        <taxon>Nematoda</taxon>
        <taxon>Chromadorea</taxon>
        <taxon>Rhabditida</taxon>
        <taxon>Rhabditina</taxon>
        <taxon>Diplogasteromorpha</taxon>
        <taxon>Diplogasteroidea</taxon>
        <taxon>Neodiplogasteridae</taxon>
        <taxon>Pristionchus</taxon>
    </lineage>
</organism>
<dbReference type="Proteomes" id="UP001432027">
    <property type="component" value="Unassembled WGS sequence"/>
</dbReference>
<dbReference type="EMBL" id="BTSX01000004">
    <property type="protein sequence ID" value="GMS93618.1"/>
    <property type="molecule type" value="Genomic_DNA"/>
</dbReference>
<name>A0AAV5THA3_9BILA</name>
<protein>
    <recommendedName>
        <fullName evidence="4">G protein-coupled receptor</fullName>
    </recommendedName>
</protein>
<dbReference type="AlphaFoldDB" id="A0AAV5THA3"/>
<feature type="transmembrane region" description="Helical" evidence="1">
    <location>
        <begin position="101"/>
        <end position="121"/>
    </location>
</feature>
<dbReference type="InterPro" id="IPR019428">
    <property type="entry name" value="7TM_GPCR_serpentine_rcpt_Str"/>
</dbReference>
<gene>
    <name evidence="2" type="ORF">PENTCL1PPCAC_15793</name>
</gene>
<accession>A0AAV5THA3</accession>
<keyword evidence="1" id="KW-1133">Transmembrane helix</keyword>
<feature type="transmembrane region" description="Helical" evidence="1">
    <location>
        <begin position="63"/>
        <end position="89"/>
    </location>
</feature>
<reference evidence="2" key="1">
    <citation type="submission" date="2023-10" db="EMBL/GenBank/DDBJ databases">
        <title>Genome assembly of Pristionchus species.</title>
        <authorList>
            <person name="Yoshida K."/>
            <person name="Sommer R.J."/>
        </authorList>
    </citation>
    <scope>NUCLEOTIDE SEQUENCE</scope>
    <source>
        <strain evidence="2">RS0144</strain>
    </source>
</reference>
<keyword evidence="3" id="KW-1185">Reference proteome</keyword>
<evidence type="ECO:0000256" key="1">
    <source>
        <dbReference type="SAM" id="Phobius"/>
    </source>
</evidence>